<keyword evidence="2" id="KW-1133">Transmembrane helix</keyword>
<evidence type="ECO:0000313" key="4">
    <source>
        <dbReference type="EMBL" id="GMI43376.1"/>
    </source>
</evidence>
<dbReference type="GO" id="GO:0016567">
    <property type="term" value="P:protein ubiquitination"/>
    <property type="evidence" value="ECO:0007669"/>
    <property type="project" value="InterPro"/>
</dbReference>
<dbReference type="OrthoDB" id="10064100at2759"/>
<reference evidence="5" key="1">
    <citation type="journal article" date="2023" name="Commun. Biol.">
        <title>Genome analysis of Parmales, the sister group of diatoms, reveals the evolutionary specialization of diatoms from phago-mixotrophs to photoautotrophs.</title>
        <authorList>
            <person name="Ban H."/>
            <person name="Sato S."/>
            <person name="Yoshikawa S."/>
            <person name="Yamada K."/>
            <person name="Nakamura Y."/>
            <person name="Ichinomiya M."/>
            <person name="Sato N."/>
            <person name="Blanc-Mathieu R."/>
            <person name="Endo H."/>
            <person name="Kuwata A."/>
            <person name="Ogata H."/>
        </authorList>
    </citation>
    <scope>NUCLEOTIDE SEQUENCE [LARGE SCALE GENOMIC DNA]</scope>
</reference>
<dbReference type="InterPro" id="IPR003613">
    <property type="entry name" value="Ubox_domain"/>
</dbReference>
<keyword evidence="2" id="KW-0812">Transmembrane</keyword>
<feature type="transmembrane region" description="Helical" evidence="2">
    <location>
        <begin position="179"/>
        <end position="203"/>
    </location>
</feature>
<dbReference type="Pfam" id="PF04564">
    <property type="entry name" value="U-box"/>
    <property type="match status" value="1"/>
</dbReference>
<dbReference type="Proteomes" id="UP001165065">
    <property type="component" value="Unassembled WGS sequence"/>
</dbReference>
<dbReference type="PANTHER" id="PTHR46573">
    <property type="entry name" value="WD REPEAT, SAM AND U-BOX DOMAIN-CONTAINING PROTEIN 1"/>
    <property type="match status" value="1"/>
</dbReference>
<comment type="caution">
    <text evidence="4">The sequence shown here is derived from an EMBL/GenBank/DDBJ whole genome shotgun (WGS) entry which is preliminary data.</text>
</comment>
<dbReference type="EMBL" id="BRYA01000192">
    <property type="protein sequence ID" value="GMI43376.1"/>
    <property type="molecule type" value="Genomic_DNA"/>
</dbReference>
<name>A0A9W7LA29_9STRA</name>
<sequence>MKLPVNPLSVSSTPVDGYQEAHSDDPTGSIGDQTDHSSLNTVPSPGGSSILDGAAPAPAQVIPVHPTYLPKKVKFETGVVPITKIPSSLMGQRNFLLRWLEFSLLETFAALSFGAVKRGIAKTSLALNLLLIIISAHGLYANLTFQVLHIAIHAFTLISVCLLFSAYILVIAFATDESWWLLFIIFGFVSFDFYSGYIALLWVKALNQFDKTITSQPDLTQPWEEPMGYVSDTWWTEGLPGGGNMEISLGPRGSSSVNTNRNVSERSFQQQAAIARKQEIQALDLSDAPKHFLCPISMEVMADPVVAQDGHSYEKDNIIKWLVYKKVSPVTRQKMKIDIITNQALKSQIMTYLEDKRELLTRTQRSASTASISAIDVRTGSHGEDDLTHPI</sequence>
<feature type="compositionally biased region" description="Polar residues" evidence="1">
    <location>
        <begin position="30"/>
        <end position="45"/>
    </location>
</feature>
<evidence type="ECO:0000256" key="1">
    <source>
        <dbReference type="SAM" id="MobiDB-lite"/>
    </source>
</evidence>
<dbReference type="InterPro" id="IPR013083">
    <property type="entry name" value="Znf_RING/FYVE/PHD"/>
</dbReference>
<evidence type="ECO:0000256" key="2">
    <source>
        <dbReference type="SAM" id="Phobius"/>
    </source>
</evidence>
<dbReference type="PANTHER" id="PTHR46573:SF1">
    <property type="entry name" value="WD REPEAT, SAM AND U-BOX DOMAIN-CONTAINING PROTEIN 1"/>
    <property type="match status" value="1"/>
</dbReference>
<dbReference type="Gene3D" id="3.30.40.10">
    <property type="entry name" value="Zinc/RING finger domain, C3HC4 (zinc finger)"/>
    <property type="match status" value="1"/>
</dbReference>
<dbReference type="CDD" id="cd16655">
    <property type="entry name" value="RING-Ubox_WDSUB1-like"/>
    <property type="match status" value="1"/>
</dbReference>
<dbReference type="GO" id="GO:0004842">
    <property type="term" value="F:ubiquitin-protein transferase activity"/>
    <property type="evidence" value="ECO:0007669"/>
    <property type="project" value="InterPro"/>
</dbReference>
<keyword evidence="2" id="KW-0472">Membrane</keyword>
<dbReference type="InterPro" id="IPR052085">
    <property type="entry name" value="WD-SAM-U-box"/>
</dbReference>
<proteinExistence type="predicted"/>
<feature type="transmembrane region" description="Helical" evidence="2">
    <location>
        <begin position="125"/>
        <end position="143"/>
    </location>
</feature>
<dbReference type="AlphaFoldDB" id="A0A9W7LA29"/>
<keyword evidence="5" id="KW-1185">Reference proteome</keyword>
<dbReference type="SMART" id="SM00504">
    <property type="entry name" value="Ubox"/>
    <property type="match status" value="1"/>
</dbReference>
<feature type="region of interest" description="Disordered" evidence="1">
    <location>
        <begin position="1"/>
        <end position="45"/>
    </location>
</feature>
<evidence type="ECO:0000313" key="5">
    <source>
        <dbReference type="Proteomes" id="UP001165065"/>
    </source>
</evidence>
<protein>
    <recommendedName>
        <fullName evidence="3">U-box domain-containing protein</fullName>
    </recommendedName>
</protein>
<dbReference type="PROSITE" id="PS51698">
    <property type="entry name" value="U_BOX"/>
    <property type="match status" value="1"/>
</dbReference>
<evidence type="ECO:0000259" key="3">
    <source>
        <dbReference type="PROSITE" id="PS51698"/>
    </source>
</evidence>
<accession>A0A9W7LA29</accession>
<feature type="transmembrane region" description="Helical" evidence="2">
    <location>
        <begin position="150"/>
        <end position="173"/>
    </location>
</feature>
<gene>
    <name evidence="4" type="ORF">TrCOL_g9674</name>
</gene>
<organism evidence="4 5">
    <name type="scientific">Triparma columacea</name>
    <dbReference type="NCBI Taxonomy" id="722753"/>
    <lineage>
        <taxon>Eukaryota</taxon>
        <taxon>Sar</taxon>
        <taxon>Stramenopiles</taxon>
        <taxon>Ochrophyta</taxon>
        <taxon>Bolidophyceae</taxon>
        <taxon>Parmales</taxon>
        <taxon>Triparmaceae</taxon>
        <taxon>Triparma</taxon>
    </lineage>
</organism>
<dbReference type="SUPFAM" id="SSF57850">
    <property type="entry name" value="RING/U-box"/>
    <property type="match status" value="1"/>
</dbReference>
<feature type="domain" description="U-box" evidence="3">
    <location>
        <begin position="287"/>
        <end position="359"/>
    </location>
</feature>